<evidence type="ECO:0000256" key="3">
    <source>
        <dbReference type="ARBA" id="ARBA00022692"/>
    </source>
</evidence>
<keyword evidence="3 6" id="KW-0812">Transmembrane</keyword>
<gene>
    <name evidence="8" type="ORF">CKO28_01955</name>
</gene>
<dbReference type="RefSeq" id="WP_200338865.1">
    <property type="nucleotide sequence ID" value="NZ_NRRL01000002.1"/>
</dbReference>
<feature type="domain" description="Type II secretion system protein GspF" evidence="7">
    <location>
        <begin position="177"/>
        <end position="305"/>
    </location>
</feature>
<keyword evidence="2" id="KW-1003">Cell membrane</keyword>
<dbReference type="PANTHER" id="PTHR35007">
    <property type="entry name" value="INTEGRAL MEMBRANE PROTEIN-RELATED"/>
    <property type="match status" value="1"/>
</dbReference>
<dbReference type="Pfam" id="PF00482">
    <property type="entry name" value="T2SSF"/>
    <property type="match status" value="1"/>
</dbReference>
<feature type="transmembrane region" description="Helical" evidence="6">
    <location>
        <begin position="140"/>
        <end position="158"/>
    </location>
</feature>
<name>A0ABS1D8S1_9PROT</name>
<keyword evidence="4 6" id="KW-1133">Transmembrane helix</keyword>
<comment type="subcellular location">
    <subcellularLocation>
        <location evidence="1">Cell membrane</location>
        <topology evidence="1">Multi-pass membrane protein</topology>
    </subcellularLocation>
</comment>
<proteinExistence type="predicted"/>
<accession>A0ABS1D8S1</accession>
<evidence type="ECO:0000256" key="1">
    <source>
        <dbReference type="ARBA" id="ARBA00004651"/>
    </source>
</evidence>
<dbReference type="Proteomes" id="UP001296873">
    <property type="component" value="Unassembled WGS sequence"/>
</dbReference>
<evidence type="ECO:0000256" key="6">
    <source>
        <dbReference type="SAM" id="Phobius"/>
    </source>
</evidence>
<feature type="transmembrane region" description="Helical" evidence="6">
    <location>
        <begin position="284"/>
        <end position="310"/>
    </location>
</feature>
<keyword evidence="9" id="KW-1185">Reference proteome</keyword>
<protein>
    <recommendedName>
        <fullName evidence="7">Type II secretion system protein GspF domain-containing protein</fullName>
    </recommendedName>
</protein>
<feature type="transmembrane region" description="Helical" evidence="6">
    <location>
        <begin position="106"/>
        <end position="128"/>
    </location>
</feature>
<evidence type="ECO:0000256" key="5">
    <source>
        <dbReference type="ARBA" id="ARBA00023136"/>
    </source>
</evidence>
<dbReference type="EMBL" id="NRRL01000002">
    <property type="protein sequence ID" value="MBK1666807.1"/>
    <property type="molecule type" value="Genomic_DNA"/>
</dbReference>
<comment type="caution">
    <text evidence="8">The sequence shown here is derived from an EMBL/GenBank/DDBJ whole genome shotgun (WGS) entry which is preliminary data.</text>
</comment>
<evidence type="ECO:0000256" key="4">
    <source>
        <dbReference type="ARBA" id="ARBA00022989"/>
    </source>
</evidence>
<evidence type="ECO:0000313" key="8">
    <source>
        <dbReference type="EMBL" id="MBK1666807.1"/>
    </source>
</evidence>
<dbReference type="InterPro" id="IPR018076">
    <property type="entry name" value="T2SS_GspF_dom"/>
</dbReference>
<dbReference type="PANTHER" id="PTHR35007:SF2">
    <property type="entry name" value="PILUS ASSEMBLE PROTEIN"/>
    <property type="match status" value="1"/>
</dbReference>
<feature type="transmembrane region" description="Helical" evidence="6">
    <location>
        <begin position="12"/>
        <end position="35"/>
    </location>
</feature>
<organism evidence="8 9">
    <name type="scientific">Rhodovibrio sodomensis</name>
    <dbReference type="NCBI Taxonomy" id="1088"/>
    <lineage>
        <taxon>Bacteria</taxon>
        <taxon>Pseudomonadati</taxon>
        <taxon>Pseudomonadota</taxon>
        <taxon>Alphaproteobacteria</taxon>
        <taxon>Rhodospirillales</taxon>
        <taxon>Rhodovibrionaceae</taxon>
        <taxon>Rhodovibrio</taxon>
    </lineage>
</organism>
<evidence type="ECO:0000256" key="2">
    <source>
        <dbReference type="ARBA" id="ARBA00022475"/>
    </source>
</evidence>
<keyword evidence="5 6" id="KW-0472">Membrane</keyword>
<reference evidence="8 9" key="1">
    <citation type="journal article" date="2020" name="Microorganisms">
        <title>Osmotic Adaptation and Compatible Solute Biosynthesis of Phototrophic Bacteria as Revealed from Genome Analyses.</title>
        <authorList>
            <person name="Imhoff J.F."/>
            <person name="Rahn T."/>
            <person name="Kunzel S."/>
            <person name="Keller A."/>
            <person name="Neulinger S.C."/>
        </authorList>
    </citation>
    <scope>NUCLEOTIDE SEQUENCE [LARGE SCALE GENOMIC DNA]</scope>
    <source>
        <strain evidence="8 9">DSM 9895</strain>
    </source>
</reference>
<evidence type="ECO:0000313" key="9">
    <source>
        <dbReference type="Proteomes" id="UP001296873"/>
    </source>
</evidence>
<evidence type="ECO:0000259" key="7">
    <source>
        <dbReference type="Pfam" id="PF00482"/>
    </source>
</evidence>
<sequence>MTEILVQLANPLALIPLAFALSAFIAVYVVSNAAATRRERMARVRTAAARRGHRQVQRRGAVAGDDMMALIKRLVAKVNIMRDRRGAALSVKLAQAGWRSNDAVTLYLFGKLVLPGATAGLAALYLFLAYQGELDTTLKLGGVILAALIGSNVPELLVKNQTQKRSKEIQKALPDALDLMVICAESGLRLDASFKRVATEMKPASPALADEFGLTLLELRFMPERRVSLENLAKRVPLQGVTALVNTLFQTEKFGTPLAQALRVLAGEMRETRMLKAEEKAARLPALMTVPLILFILPALFVVLLGPAIMDIGDMFKHMN</sequence>